<dbReference type="PROSITE" id="PS00028">
    <property type="entry name" value="ZINC_FINGER_C2H2_1"/>
    <property type="match status" value="7"/>
</dbReference>
<keyword evidence="8" id="KW-1185">Reference proteome</keyword>
<feature type="domain" description="C2H2-type" evidence="6">
    <location>
        <begin position="754"/>
        <end position="783"/>
    </location>
</feature>
<feature type="non-terminal residue" evidence="7">
    <location>
        <position position="1"/>
    </location>
</feature>
<feature type="domain" description="C2H2-type" evidence="6">
    <location>
        <begin position="418"/>
        <end position="447"/>
    </location>
</feature>
<feature type="domain" description="C2H2-type" evidence="6">
    <location>
        <begin position="632"/>
        <end position="657"/>
    </location>
</feature>
<dbReference type="Proteomes" id="UP000759131">
    <property type="component" value="Unassembled WGS sequence"/>
</dbReference>
<sequence length="872" mass="99429">VHRLEELESELNVIINETQHKRKWSPEDSTFRDIPRLGSDVNTHKDHMTVATTDWPPIERQTHDMNEDINGSDNDIKPVLTPESDGISLSATQELAVTDSHNKTSLAIQSTTSHKPSVDNSKALRVKRVTVGTALVSQPMTTTVGNKSTVKAMPKTTDAYECEASLRAHNQSVGHSTTSTEEIRQRIDETIVSNSAIINTLAVNSKYTPNQYTKRQPKSIIPLTQRIDITLNEEMISRNELAVTDSHNKTSLAIQSTTAYKPSVDYNKALQVKRVTVGTANHYPNSVGRNPLAVNTKKYPKLYPKLQPKSTISLTVPTTVSANPQPNTDKNQILVVLPINRVTTGSALRPQTTTGVGKVVDTKSPVYVLPKTTQALNAIKISDKTVFLSQIIDSVNNNQRLNTTGSVQSVVKSYDFQYKCPTGCGYGADDKPSLVEHMKNKHKDIQTFECNSNTCREMYTTLPELKRHITEKHLIRRYVCDRGFKTGSILRQHLDGVHSTREYRCDWPDCQHRTHTKALLRAHRLTHSADKPFKCQWPGCDYRCKTLSLMCSHRRIHANRQFACDWPQCDRRFKTKSSLKLHSVVHKGLVPPAPQSADKSYLCAHEDCGQRFATKLQFDSHVRAAHPTDLPFGCDYENCDKRYKKRNELYRHKKLTHLTVGRQFRCPESGCGRDFRTDKEMKRHLNDVHSTREYRCDWPDCQHRTHTQKQMNNHRRVHSNHKPYACDSPGCEYRGHSHGLLRSHKMNCHTEPSLACDWPACDYKGRTKFQIQLHRMSHTGDKPYECEWPGCDYKCSTTSNIQAHRMTHTGDKPYACVWPDCDQRFAKKSTLKIHVRTHSAPDIECDVDGCKFRTRYKKTIASHKRLIHKLFV</sequence>
<feature type="domain" description="C2H2-type" evidence="6">
    <location>
        <begin position="814"/>
        <end position="843"/>
    </location>
</feature>
<keyword evidence="3 5" id="KW-0863">Zinc-finger</keyword>
<evidence type="ECO:0000256" key="5">
    <source>
        <dbReference type="PROSITE-ProRule" id="PRU00042"/>
    </source>
</evidence>
<dbReference type="PROSITE" id="PS50157">
    <property type="entry name" value="ZINC_FINGER_C2H2_2"/>
    <property type="match status" value="10"/>
</dbReference>
<gene>
    <name evidence="7" type="ORF">OSB1V03_LOCUS16755</name>
</gene>
<feature type="domain" description="C2H2-type" evidence="6">
    <location>
        <begin position="784"/>
        <end position="813"/>
    </location>
</feature>
<evidence type="ECO:0000313" key="7">
    <source>
        <dbReference type="EMBL" id="CAD7636823.1"/>
    </source>
</evidence>
<feature type="domain" description="C2H2-type" evidence="6">
    <location>
        <begin position="503"/>
        <end position="532"/>
    </location>
</feature>
<dbReference type="EMBL" id="CAJPIZ010019080">
    <property type="protein sequence ID" value="CAG2116799.1"/>
    <property type="molecule type" value="Genomic_DNA"/>
</dbReference>
<dbReference type="InterPro" id="IPR013087">
    <property type="entry name" value="Znf_C2H2_type"/>
</dbReference>
<dbReference type="PANTHER" id="PTHR19818:SF139">
    <property type="entry name" value="PAIR-RULE PROTEIN ODD-PAIRED"/>
    <property type="match status" value="1"/>
</dbReference>
<proteinExistence type="predicted"/>
<dbReference type="GO" id="GO:0045944">
    <property type="term" value="P:positive regulation of transcription by RNA polymerase II"/>
    <property type="evidence" value="ECO:0007669"/>
    <property type="project" value="UniProtKB-ARBA"/>
</dbReference>
<dbReference type="GO" id="GO:0005634">
    <property type="term" value="C:nucleus"/>
    <property type="evidence" value="ECO:0007669"/>
    <property type="project" value="UniProtKB-ARBA"/>
</dbReference>
<dbReference type="Gene3D" id="3.30.160.60">
    <property type="entry name" value="Classic Zinc Finger"/>
    <property type="match status" value="8"/>
</dbReference>
<evidence type="ECO:0000256" key="2">
    <source>
        <dbReference type="ARBA" id="ARBA00022737"/>
    </source>
</evidence>
<reference evidence="7" key="1">
    <citation type="submission" date="2020-11" db="EMBL/GenBank/DDBJ databases">
        <authorList>
            <person name="Tran Van P."/>
        </authorList>
    </citation>
    <scope>NUCLEOTIDE SEQUENCE</scope>
</reference>
<dbReference type="GO" id="GO:0000981">
    <property type="term" value="F:DNA-binding transcription factor activity, RNA polymerase II-specific"/>
    <property type="evidence" value="ECO:0007669"/>
    <property type="project" value="TreeGrafter"/>
</dbReference>
<dbReference type="InterPro" id="IPR050329">
    <property type="entry name" value="GLI_C2H2-zinc-finger"/>
</dbReference>
<dbReference type="PANTHER" id="PTHR19818">
    <property type="entry name" value="ZINC FINGER PROTEIN ZIC AND GLI"/>
    <property type="match status" value="1"/>
</dbReference>
<dbReference type="SMART" id="SM00355">
    <property type="entry name" value="ZnF_C2H2"/>
    <property type="match status" value="15"/>
</dbReference>
<feature type="domain" description="C2H2-type" evidence="6">
    <location>
        <begin position="562"/>
        <end position="591"/>
    </location>
</feature>
<evidence type="ECO:0000313" key="8">
    <source>
        <dbReference type="Proteomes" id="UP000759131"/>
    </source>
</evidence>
<keyword evidence="4" id="KW-0862">Zinc</keyword>
<evidence type="ECO:0000256" key="4">
    <source>
        <dbReference type="ARBA" id="ARBA00022833"/>
    </source>
</evidence>
<evidence type="ECO:0000256" key="3">
    <source>
        <dbReference type="ARBA" id="ARBA00022771"/>
    </source>
</evidence>
<keyword evidence="1" id="KW-0479">Metal-binding</keyword>
<dbReference type="SUPFAM" id="SSF57667">
    <property type="entry name" value="beta-beta-alpha zinc fingers"/>
    <property type="match status" value="6"/>
</dbReference>
<protein>
    <recommendedName>
        <fullName evidence="6">C2H2-type domain-containing protein</fullName>
    </recommendedName>
</protein>
<evidence type="ECO:0000259" key="6">
    <source>
        <dbReference type="PROSITE" id="PS50157"/>
    </source>
</evidence>
<accession>A0A7R9LAP5</accession>
<feature type="domain" description="C2H2-type" evidence="6">
    <location>
        <begin position="694"/>
        <end position="723"/>
    </location>
</feature>
<dbReference type="OrthoDB" id="10039931at2759"/>
<dbReference type="FunFam" id="3.30.160.60:FF:002343">
    <property type="entry name" value="Zinc finger protein 33A"/>
    <property type="match status" value="1"/>
</dbReference>
<evidence type="ECO:0000256" key="1">
    <source>
        <dbReference type="ARBA" id="ARBA00022723"/>
    </source>
</evidence>
<keyword evidence="2" id="KW-0677">Repeat</keyword>
<name>A0A7R9LAP5_9ACAR</name>
<dbReference type="GO" id="GO:0008270">
    <property type="term" value="F:zinc ion binding"/>
    <property type="evidence" value="ECO:0007669"/>
    <property type="project" value="UniProtKB-KW"/>
</dbReference>
<dbReference type="Pfam" id="PF00096">
    <property type="entry name" value="zf-C2H2"/>
    <property type="match status" value="1"/>
</dbReference>
<dbReference type="InterPro" id="IPR036236">
    <property type="entry name" value="Znf_C2H2_sf"/>
</dbReference>
<dbReference type="EMBL" id="OC873655">
    <property type="protein sequence ID" value="CAD7636823.1"/>
    <property type="molecule type" value="Genomic_DNA"/>
</dbReference>
<dbReference type="AlphaFoldDB" id="A0A7R9LAP5"/>
<organism evidence="7">
    <name type="scientific">Medioppia subpectinata</name>
    <dbReference type="NCBI Taxonomy" id="1979941"/>
    <lineage>
        <taxon>Eukaryota</taxon>
        <taxon>Metazoa</taxon>
        <taxon>Ecdysozoa</taxon>
        <taxon>Arthropoda</taxon>
        <taxon>Chelicerata</taxon>
        <taxon>Arachnida</taxon>
        <taxon>Acari</taxon>
        <taxon>Acariformes</taxon>
        <taxon>Sarcoptiformes</taxon>
        <taxon>Oribatida</taxon>
        <taxon>Brachypylina</taxon>
        <taxon>Oppioidea</taxon>
        <taxon>Oppiidae</taxon>
        <taxon>Medioppia</taxon>
    </lineage>
</organism>
<feature type="domain" description="C2H2-type" evidence="6">
    <location>
        <begin position="664"/>
        <end position="694"/>
    </location>
</feature>
<feature type="non-terminal residue" evidence="7">
    <location>
        <position position="872"/>
    </location>
</feature>
<dbReference type="GO" id="GO:0000978">
    <property type="term" value="F:RNA polymerase II cis-regulatory region sequence-specific DNA binding"/>
    <property type="evidence" value="ECO:0007669"/>
    <property type="project" value="TreeGrafter"/>
</dbReference>
<feature type="domain" description="C2H2-type" evidence="6">
    <location>
        <begin position="601"/>
        <end position="631"/>
    </location>
</feature>